<dbReference type="EMBL" id="CP063361">
    <property type="protein sequence ID" value="UOD28125.1"/>
    <property type="molecule type" value="Genomic_DNA"/>
</dbReference>
<proteinExistence type="predicted"/>
<evidence type="ECO:0000313" key="1">
    <source>
        <dbReference type="EMBL" id="UOD28125.1"/>
    </source>
</evidence>
<gene>
    <name evidence="1" type="ORF">INH39_22000</name>
</gene>
<dbReference type="Proteomes" id="UP000831532">
    <property type="component" value="Chromosome"/>
</dbReference>
<protein>
    <submittedName>
        <fullName evidence="1">DUF2290 domain-containing protein</fullName>
    </submittedName>
</protein>
<sequence length="223" mass="25495">MVAPTQIYKQISAITADLIGLSLCDHQNFPTLTQVSGTQTEISFSGATNLGIVLKNVPYEIIYEELKRTQSYNFKMIDGALIQIMYKFVDEKIAAHRLAFFPSPSLLEYQNNPEIYELDEIYADVIMKNVVTLPIRFDFDVSDDIFIELHHPKSHLTLGQYSNCRIPVSGPITPWGFMDFILRNFYNTAHRRFCGEMSIFEDLFDSTISKIEGHVMHVRASAL</sequence>
<dbReference type="RefSeq" id="WP_243489306.1">
    <property type="nucleotide sequence ID" value="NZ_CP063361.1"/>
</dbReference>
<dbReference type="InterPro" id="IPR018742">
    <property type="entry name" value="DUF2290"/>
</dbReference>
<dbReference type="Pfam" id="PF10053">
    <property type="entry name" value="DUF2290"/>
    <property type="match status" value="1"/>
</dbReference>
<organism evidence="1 2">
    <name type="scientific">Massilia violaceinigra</name>
    <dbReference type="NCBI Taxonomy" id="2045208"/>
    <lineage>
        <taxon>Bacteria</taxon>
        <taxon>Pseudomonadati</taxon>
        <taxon>Pseudomonadota</taxon>
        <taxon>Betaproteobacteria</taxon>
        <taxon>Burkholderiales</taxon>
        <taxon>Oxalobacteraceae</taxon>
        <taxon>Telluria group</taxon>
        <taxon>Massilia</taxon>
    </lineage>
</organism>
<name>A0ABY4A1S7_9BURK</name>
<reference evidence="1 2" key="1">
    <citation type="submission" date="2020-10" db="EMBL/GenBank/DDBJ databases">
        <title>Genome analysis of Massilia species.</title>
        <authorList>
            <person name="Jung D.-H."/>
        </authorList>
    </citation>
    <scope>NUCLEOTIDE SEQUENCE [LARGE SCALE GENOMIC DNA]</scope>
    <source>
        <strain evidence="2">sipir</strain>
    </source>
</reference>
<accession>A0ABY4A1S7</accession>
<evidence type="ECO:0000313" key="2">
    <source>
        <dbReference type="Proteomes" id="UP000831532"/>
    </source>
</evidence>
<keyword evidence="2" id="KW-1185">Reference proteome</keyword>